<dbReference type="EMBL" id="JBHLWB010000009">
    <property type="protein sequence ID" value="MFC0309682.1"/>
    <property type="molecule type" value="Genomic_DNA"/>
</dbReference>
<dbReference type="Proteomes" id="UP001589767">
    <property type="component" value="Unassembled WGS sequence"/>
</dbReference>
<proteinExistence type="predicted"/>
<dbReference type="RefSeq" id="WP_382371361.1">
    <property type="nucleotide sequence ID" value="NZ_JBHLWB010000009.1"/>
</dbReference>
<feature type="chain" id="PRO_5047145014" evidence="1">
    <location>
        <begin position="20"/>
        <end position="118"/>
    </location>
</feature>
<dbReference type="InterPro" id="IPR012347">
    <property type="entry name" value="Ferritin-like"/>
</dbReference>
<dbReference type="Pfam" id="PF03713">
    <property type="entry name" value="DUF305"/>
    <property type="match status" value="1"/>
</dbReference>
<dbReference type="InterPro" id="IPR005183">
    <property type="entry name" value="DUF305_CopM-like"/>
</dbReference>
<reference evidence="3 4" key="1">
    <citation type="submission" date="2024-09" db="EMBL/GenBank/DDBJ databases">
        <authorList>
            <person name="Sun Q."/>
            <person name="Mori K."/>
        </authorList>
    </citation>
    <scope>NUCLEOTIDE SEQUENCE [LARGE SCALE GENOMIC DNA]</scope>
    <source>
        <strain evidence="3 4">CCM 7539</strain>
    </source>
</reference>
<comment type="caution">
    <text evidence="3">The sequence shown here is derived from an EMBL/GenBank/DDBJ whole genome shotgun (WGS) entry which is preliminary data.</text>
</comment>
<evidence type="ECO:0000313" key="3">
    <source>
        <dbReference type="EMBL" id="MFC0309682.1"/>
    </source>
</evidence>
<dbReference type="Gene3D" id="1.20.1260.10">
    <property type="match status" value="1"/>
</dbReference>
<organism evidence="3 4">
    <name type="scientific">Gallibacterium trehalosifermentans</name>
    <dbReference type="NCBI Taxonomy" id="516935"/>
    <lineage>
        <taxon>Bacteria</taxon>
        <taxon>Pseudomonadati</taxon>
        <taxon>Pseudomonadota</taxon>
        <taxon>Gammaproteobacteria</taxon>
        <taxon>Pasteurellales</taxon>
        <taxon>Pasteurellaceae</taxon>
        <taxon>Gallibacterium</taxon>
    </lineage>
</organism>
<accession>A0ABV6H235</accession>
<dbReference type="PANTHER" id="PTHR36933:SF1">
    <property type="entry name" value="SLL0788 PROTEIN"/>
    <property type="match status" value="1"/>
</dbReference>
<sequence>MKKVLLTLGLAILSTTVAAETLHHHHQQHQQNPVTEAYMQSMTEMHDAMMKGIEHQDPDVAFAAGMLPHHQGAVAMAEVELKYGKDPELRQLAQDIIKAQQAEIEFMQKWLAKHAEKK</sequence>
<name>A0ABV6H235_9PAST</name>
<keyword evidence="4" id="KW-1185">Reference proteome</keyword>
<keyword evidence="1" id="KW-0732">Signal</keyword>
<evidence type="ECO:0000259" key="2">
    <source>
        <dbReference type="Pfam" id="PF03713"/>
    </source>
</evidence>
<evidence type="ECO:0000313" key="4">
    <source>
        <dbReference type="Proteomes" id="UP001589767"/>
    </source>
</evidence>
<feature type="domain" description="DUF305" evidence="2">
    <location>
        <begin position="17"/>
        <end position="111"/>
    </location>
</feature>
<dbReference type="PANTHER" id="PTHR36933">
    <property type="entry name" value="SLL0788 PROTEIN"/>
    <property type="match status" value="1"/>
</dbReference>
<feature type="signal peptide" evidence="1">
    <location>
        <begin position="1"/>
        <end position="19"/>
    </location>
</feature>
<protein>
    <submittedName>
        <fullName evidence="3">DUF305 domain-containing protein</fullName>
    </submittedName>
</protein>
<evidence type="ECO:0000256" key="1">
    <source>
        <dbReference type="SAM" id="SignalP"/>
    </source>
</evidence>
<gene>
    <name evidence="3" type="ORF">ACFFHK_08185</name>
</gene>